<evidence type="ECO:0000256" key="9">
    <source>
        <dbReference type="ARBA" id="ARBA00023136"/>
    </source>
</evidence>
<proteinExistence type="inferred from homology"/>
<dbReference type="SUPFAM" id="SSF81321">
    <property type="entry name" value="Family A G protein-coupled receptor-like"/>
    <property type="match status" value="1"/>
</dbReference>
<keyword evidence="5 11" id="KW-0812">Transmembrane</keyword>
<evidence type="ECO:0000256" key="6">
    <source>
        <dbReference type="ARBA" id="ARBA00022925"/>
    </source>
</evidence>
<feature type="transmembrane region" description="Helical" evidence="11">
    <location>
        <begin position="235"/>
        <end position="258"/>
    </location>
</feature>
<accession>A0A939K0M9</accession>
<evidence type="ECO:0000256" key="8">
    <source>
        <dbReference type="ARBA" id="ARBA00022991"/>
    </source>
</evidence>
<comment type="similarity">
    <text evidence="2">Belongs to the archaeal/bacterial/fungal opsin family.</text>
</comment>
<organism evidence="12 13">
    <name type="scientific">Fibrella aquatilis</name>
    <dbReference type="NCBI Taxonomy" id="2817059"/>
    <lineage>
        <taxon>Bacteria</taxon>
        <taxon>Pseudomonadati</taxon>
        <taxon>Bacteroidota</taxon>
        <taxon>Cytophagia</taxon>
        <taxon>Cytophagales</taxon>
        <taxon>Spirosomataceae</taxon>
        <taxon>Fibrella</taxon>
    </lineage>
</organism>
<reference evidence="12 13" key="1">
    <citation type="submission" date="2021-03" db="EMBL/GenBank/DDBJ databases">
        <title>Fibrella sp. HMF5036 genome sequencing and assembly.</title>
        <authorList>
            <person name="Kang H."/>
            <person name="Kim H."/>
            <person name="Bae S."/>
            <person name="Joh K."/>
        </authorList>
    </citation>
    <scope>NUCLEOTIDE SEQUENCE [LARGE SCALE GENOMIC DNA]</scope>
    <source>
        <strain evidence="12 13">HMF5036</strain>
    </source>
</reference>
<evidence type="ECO:0000256" key="3">
    <source>
        <dbReference type="ARBA" id="ARBA00022543"/>
    </source>
</evidence>
<evidence type="ECO:0000313" key="13">
    <source>
        <dbReference type="Proteomes" id="UP000664795"/>
    </source>
</evidence>
<comment type="subcellular location">
    <subcellularLocation>
        <location evidence="1">Membrane</location>
        <topology evidence="1">Multi-pass membrane protein</topology>
    </subcellularLocation>
</comment>
<dbReference type="GO" id="GO:0007602">
    <property type="term" value="P:phototransduction"/>
    <property type="evidence" value="ECO:0007669"/>
    <property type="project" value="UniProtKB-KW"/>
</dbReference>
<dbReference type="GO" id="GO:0016020">
    <property type="term" value="C:membrane"/>
    <property type="evidence" value="ECO:0007669"/>
    <property type="project" value="UniProtKB-SubCell"/>
</dbReference>
<dbReference type="SMART" id="SM01021">
    <property type="entry name" value="Bac_rhodopsin"/>
    <property type="match status" value="1"/>
</dbReference>
<evidence type="ECO:0000256" key="10">
    <source>
        <dbReference type="ARBA" id="ARBA00023170"/>
    </source>
</evidence>
<keyword evidence="7 11" id="KW-1133">Transmembrane helix</keyword>
<keyword evidence="10" id="KW-0675">Receptor</keyword>
<dbReference type="PROSITE" id="PS00950">
    <property type="entry name" value="BACTERIAL_OPSIN_1"/>
    <property type="match status" value="1"/>
</dbReference>
<dbReference type="PRINTS" id="PR00251">
    <property type="entry name" value="BACTRLOPSIN"/>
</dbReference>
<feature type="transmembrane region" description="Helical" evidence="11">
    <location>
        <begin position="169"/>
        <end position="187"/>
    </location>
</feature>
<dbReference type="RefSeq" id="WP_207338322.1">
    <property type="nucleotide sequence ID" value="NZ_JAFMYU010000030.1"/>
</dbReference>
<evidence type="ECO:0000256" key="4">
    <source>
        <dbReference type="ARBA" id="ARBA00022606"/>
    </source>
</evidence>
<gene>
    <name evidence="12" type="ORF">J2I48_25345</name>
</gene>
<name>A0A939K0M9_9BACT</name>
<dbReference type="AlphaFoldDB" id="A0A939K0M9"/>
<keyword evidence="3" id="KW-0600">Photoreceptor protein</keyword>
<evidence type="ECO:0000256" key="5">
    <source>
        <dbReference type="ARBA" id="ARBA00022692"/>
    </source>
</evidence>
<keyword evidence="8" id="KW-0157">Chromophore</keyword>
<sequence>MEFDHQFLPLAGQVGMLPVVAWFFMFVAFYAFVGHFIFALATRNGVASIHRDSNTITAIIAAVAGISYYFIQDIYRHMLAQVAATDNPVAAALLQEGSFAAINQLRYIDWAVTTPLLLLKTGQMLRIRFTQAPGTIAILLLADLLMVITGYIGEQQVLADGAVLVDKKLFWGAISTVFYFVIPIILYRFWQRYRQQATPEEQRAFRLMALTSVTTWGIYPVGYVLSVLPNVDNNWIHLSFSVFDVINKVGVGIIAFMASANNEQPT</sequence>
<feature type="transmembrane region" description="Helical" evidence="11">
    <location>
        <begin position="53"/>
        <end position="71"/>
    </location>
</feature>
<evidence type="ECO:0000256" key="7">
    <source>
        <dbReference type="ARBA" id="ARBA00022989"/>
    </source>
</evidence>
<feature type="transmembrane region" description="Helical" evidence="11">
    <location>
        <begin position="207"/>
        <end position="229"/>
    </location>
</feature>
<dbReference type="InterPro" id="IPR018229">
    <property type="entry name" value="Rhodopsin_retinal_BS"/>
</dbReference>
<dbReference type="Pfam" id="PF01036">
    <property type="entry name" value="Bac_rhodopsin"/>
    <property type="match status" value="1"/>
</dbReference>
<feature type="transmembrane region" description="Helical" evidence="11">
    <location>
        <begin position="20"/>
        <end position="41"/>
    </location>
</feature>
<evidence type="ECO:0000256" key="11">
    <source>
        <dbReference type="SAM" id="Phobius"/>
    </source>
</evidence>
<dbReference type="GO" id="GO:0009881">
    <property type="term" value="F:photoreceptor activity"/>
    <property type="evidence" value="ECO:0007669"/>
    <property type="project" value="UniProtKB-KW"/>
</dbReference>
<evidence type="ECO:0000256" key="2">
    <source>
        <dbReference type="ARBA" id="ARBA00008130"/>
    </source>
</evidence>
<protein>
    <submittedName>
        <fullName evidence="12">Bacteriorhodopsin</fullName>
    </submittedName>
</protein>
<dbReference type="PANTHER" id="PTHR28286:SF2">
    <property type="entry name" value="BACTERIORHODOPSIN _OPSIN, NOPA (EUROFUNG)"/>
    <property type="match status" value="1"/>
</dbReference>
<evidence type="ECO:0000313" key="12">
    <source>
        <dbReference type="EMBL" id="MBO0934359.1"/>
    </source>
</evidence>
<feature type="transmembrane region" description="Helical" evidence="11">
    <location>
        <begin position="134"/>
        <end position="153"/>
    </location>
</feature>
<keyword evidence="9 11" id="KW-0472">Membrane</keyword>
<evidence type="ECO:0000256" key="1">
    <source>
        <dbReference type="ARBA" id="ARBA00004141"/>
    </source>
</evidence>
<keyword evidence="4" id="KW-0716">Sensory transduction</keyword>
<dbReference type="Proteomes" id="UP000664795">
    <property type="component" value="Unassembled WGS sequence"/>
</dbReference>
<keyword evidence="6" id="KW-0681">Retinal protein</keyword>
<dbReference type="GO" id="GO:0005216">
    <property type="term" value="F:monoatomic ion channel activity"/>
    <property type="evidence" value="ECO:0007669"/>
    <property type="project" value="InterPro"/>
</dbReference>
<dbReference type="EMBL" id="JAFMYU010000030">
    <property type="protein sequence ID" value="MBO0934359.1"/>
    <property type="molecule type" value="Genomic_DNA"/>
</dbReference>
<comment type="caution">
    <text evidence="12">The sequence shown here is derived from an EMBL/GenBank/DDBJ whole genome shotgun (WGS) entry which is preliminary data.</text>
</comment>
<dbReference type="InterPro" id="IPR001425">
    <property type="entry name" value="Arc/bac/fun_rhodopsins"/>
</dbReference>
<dbReference type="Gene3D" id="1.20.1070.10">
    <property type="entry name" value="Rhodopsin 7-helix transmembrane proteins"/>
    <property type="match status" value="1"/>
</dbReference>
<keyword evidence="13" id="KW-1185">Reference proteome</keyword>
<dbReference type="PANTHER" id="PTHR28286">
    <property type="match status" value="1"/>
</dbReference>